<sequence length="231" mass="25876">MTIPRRKRALIVQGGYPGHRPREIANMVAQILEAEHFIVEVYDTLEIFNDRSKLMHADLIVPLWTNGKIEAEPLNNLLQAVAAGTGLAGIHGSADAFRGEIQYQAMIGGQFLAHPGDDTAIYRVHFPNPHNPLVAGIGDFYVRTEQYYMMVDPSVVVLATTYFDRPVPPLVWRPVIMPASWVKLYGAGRIYYNSLGHRPDIVQMPQVTEMIRRGMLWAADGHPHSNTPPPM</sequence>
<keyword evidence="3" id="KW-1185">Reference proteome</keyword>
<dbReference type="eggNOG" id="COG3828">
    <property type="taxonomic scope" value="Bacteria"/>
</dbReference>
<dbReference type="Proteomes" id="UP000005387">
    <property type="component" value="Unassembled WGS sequence"/>
</dbReference>
<gene>
    <name evidence="2" type="ORF">PaecuDRAFT_3512</name>
</gene>
<evidence type="ECO:0000313" key="3">
    <source>
        <dbReference type="Proteomes" id="UP000005387"/>
    </source>
</evidence>
<name>E0ID10_9BACL</name>
<dbReference type="STRING" id="717606.PaecuDRAFT_3512"/>
<dbReference type="EMBL" id="AEDD01000010">
    <property type="protein sequence ID" value="EFM09465.1"/>
    <property type="molecule type" value="Genomic_DNA"/>
</dbReference>
<dbReference type="AlphaFoldDB" id="E0ID10"/>
<accession>E0ID10</accession>
<proteinExistence type="predicted"/>
<dbReference type="RefSeq" id="WP_006039500.1">
    <property type="nucleotide sequence ID" value="NZ_AEDD01000010.1"/>
</dbReference>
<feature type="domain" description="ThuA-like" evidence="1">
    <location>
        <begin position="8"/>
        <end position="218"/>
    </location>
</feature>
<protein>
    <recommendedName>
        <fullName evidence="1">ThuA-like domain-containing protein</fullName>
    </recommendedName>
</protein>
<dbReference type="PANTHER" id="PTHR40469:SF2">
    <property type="entry name" value="GALACTOSE-BINDING DOMAIN-LIKE SUPERFAMILY PROTEIN"/>
    <property type="match status" value="1"/>
</dbReference>
<dbReference type="SUPFAM" id="SSF52317">
    <property type="entry name" value="Class I glutamine amidotransferase-like"/>
    <property type="match status" value="1"/>
</dbReference>
<dbReference type="InterPro" id="IPR029010">
    <property type="entry name" value="ThuA-like"/>
</dbReference>
<dbReference type="InterPro" id="IPR029062">
    <property type="entry name" value="Class_I_gatase-like"/>
</dbReference>
<evidence type="ECO:0000313" key="2">
    <source>
        <dbReference type="EMBL" id="EFM09465.1"/>
    </source>
</evidence>
<dbReference type="Gene3D" id="3.40.50.880">
    <property type="match status" value="1"/>
</dbReference>
<dbReference type="PANTHER" id="PTHR40469">
    <property type="entry name" value="SECRETED GLYCOSYL HYDROLASE"/>
    <property type="match status" value="1"/>
</dbReference>
<reference evidence="2 3" key="1">
    <citation type="submission" date="2010-07" db="EMBL/GenBank/DDBJ databases">
        <title>The draft genome of Paenibacillus curdlanolyticus YK9.</title>
        <authorList>
            <consortium name="US DOE Joint Genome Institute (JGI-PGF)"/>
            <person name="Lucas S."/>
            <person name="Copeland A."/>
            <person name="Lapidus A."/>
            <person name="Cheng J.-F."/>
            <person name="Bruce D."/>
            <person name="Goodwin L."/>
            <person name="Pitluck S."/>
            <person name="Land M.L."/>
            <person name="Hauser L."/>
            <person name="Chang Y.-J."/>
            <person name="Jeffries C."/>
            <person name="Anderson I.J."/>
            <person name="Johnson E."/>
            <person name="Loganathan U."/>
            <person name="Mulhopadhyay B."/>
            <person name="Kyrpides N."/>
            <person name="Woyke T.J."/>
        </authorList>
    </citation>
    <scope>NUCLEOTIDE SEQUENCE [LARGE SCALE GENOMIC DNA]</scope>
    <source>
        <strain evidence="2 3">YK9</strain>
    </source>
</reference>
<evidence type="ECO:0000259" key="1">
    <source>
        <dbReference type="Pfam" id="PF06283"/>
    </source>
</evidence>
<dbReference type="Pfam" id="PF06283">
    <property type="entry name" value="ThuA"/>
    <property type="match status" value="1"/>
</dbReference>
<organism evidence="2 3">
    <name type="scientific">Paenibacillus curdlanolyticus YK9</name>
    <dbReference type="NCBI Taxonomy" id="717606"/>
    <lineage>
        <taxon>Bacteria</taxon>
        <taxon>Bacillati</taxon>
        <taxon>Bacillota</taxon>
        <taxon>Bacilli</taxon>
        <taxon>Bacillales</taxon>
        <taxon>Paenibacillaceae</taxon>
        <taxon>Paenibacillus</taxon>
    </lineage>
</organism>